<dbReference type="Gene3D" id="1.10.10.10">
    <property type="entry name" value="Winged helix-like DNA-binding domain superfamily/Winged helix DNA-binding domain"/>
    <property type="match status" value="1"/>
</dbReference>
<evidence type="ECO:0000256" key="2">
    <source>
        <dbReference type="ARBA" id="ARBA00023015"/>
    </source>
</evidence>
<dbReference type="PROSITE" id="PS50931">
    <property type="entry name" value="HTH_LYSR"/>
    <property type="match status" value="1"/>
</dbReference>
<dbReference type="GO" id="GO:0032993">
    <property type="term" value="C:protein-DNA complex"/>
    <property type="evidence" value="ECO:0007669"/>
    <property type="project" value="TreeGrafter"/>
</dbReference>
<keyword evidence="7" id="KW-1185">Reference proteome</keyword>
<evidence type="ECO:0000313" key="6">
    <source>
        <dbReference type="EMBL" id="GIH79054.1"/>
    </source>
</evidence>
<keyword evidence="4" id="KW-0804">Transcription</keyword>
<dbReference type="FunFam" id="1.10.10.10:FF:000001">
    <property type="entry name" value="LysR family transcriptional regulator"/>
    <property type="match status" value="1"/>
</dbReference>
<dbReference type="AlphaFoldDB" id="A0A8J3W6Z8"/>
<feature type="domain" description="HTH lysR-type" evidence="5">
    <location>
        <begin position="1"/>
        <end position="58"/>
    </location>
</feature>
<evidence type="ECO:0000256" key="3">
    <source>
        <dbReference type="ARBA" id="ARBA00023125"/>
    </source>
</evidence>
<dbReference type="InterPro" id="IPR005119">
    <property type="entry name" value="LysR_subst-bd"/>
</dbReference>
<name>A0A8J3W6Z8_9ACTN</name>
<protein>
    <submittedName>
        <fullName evidence="6">LysR family transcriptional regulator</fullName>
    </submittedName>
</protein>
<dbReference type="EMBL" id="BOOH01000045">
    <property type="protein sequence ID" value="GIH79054.1"/>
    <property type="molecule type" value="Genomic_DNA"/>
</dbReference>
<dbReference type="InterPro" id="IPR036390">
    <property type="entry name" value="WH_DNA-bd_sf"/>
</dbReference>
<evidence type="ECO:0000256" key="4">
    <source>
        <dbReference type="ARBA" id="ARBA00023163"/>
    </source>
</evidence>
<dbReference type="GO" id="GO:0003677">
    <property type="term" value="F:DNA binding"/>
    <property type="evidence" value="ECO:0007669"/>
    <property type="project" value="UniProtKB-KW"/>
</dbReference>
<proteinExistence type="inferred from homology"/>
<dbReference type="Pfam" id="PF03466">
    <property type="entry name" value="LysR_substrate"/>
    <property type="match status" value="1"/>
</dbReference>
<dbReference type="GO" id="GO:0003700">
    <property type="term" value="F:DNA-binding transcription factor activity"/>
    <property type="evidence" value="ECO:0007669"/>
    <property type="project" value="InterPro"/>
</dbReference>
<comment type="caution">
    <text evidence="6">The sequence shown here is derived from an EMBL/GenBank/DDBJ whole genome shotgun (WGS) entry which is preliminary data.</text>
</comment>
<dbReference type="InterPro" id="IPR036388">
    <property type="entry name" value="WH-like_DNA-bd_sf"/>
</dbReference>
<dbReference type="RefSeq" id="WP_203893525.1">
    <property type="nucleotide sequence ID" value="NZ_BOOH01000045.1"/>
</dbReference>
<dbReference type="InterPro" id="IPR000847">
    <property type="entry name" value="LysR_HTH_N"/>
</dbReference>
<dbReference type="SUPFAM" id="SSF53850">
    <property type="entry name" value="Periplasmic binding protein-like II"/>
    <property type="match status" value="1"/>
</dbReference>
<dbReference type="Proteomes" id="UP000616724">
    <property type="component" value="Unassembled WGS sequence"/>
</dbReference>
<reference evidence="6 7" key="1">
    <citation type="submission" date="2021-01" db="EMBL/GenBank/DDBJ databases">
        <title>Whole genome shotgun sequence of Planobispora longispora NBRC 13918.</title>
        <authorList>
            <person name="Komaki H."/>
            <person name="Tamura T."/>
        </authorList>
    </citation>
    <scope>NUCLEOTIDE SEQUENCE [LARGE SCALE GENOMIC DNA]</scope>
    <source>
        <strain evidence="6 7">NBRC 13918</strain>
    </source>
</reference>
<dbReference type="PANTHER" id="PTHR30346">
    <property type="entry name" value="TRANSCRIPTIONAL DUAL REGULATOR HCAR-RELATED"/>
    <property type="match status" value="1"/>
</dbReference>
<dbReference type="PANTHER" id="PTHR30346:SF0">
    <property type="entry name" value="HCA OPERON TRANSCRIPTIONAL ACTIVATOR HCAR"/>
    <property type="match status" value="1"/>
</dbReference>
<gene>
    <name evidence="6" type="ORF">Plo01_54830</name>
</gene>
<dbReference type="CDD" id="cd08414">
    <property type="entry name" value="PBP2_LTTR_aromatics_like"/>
    <property type="match status" value="1"/>
</dbReference>
<organism evidence="6 7">
    <name type="scientific">Planobispora longispora</name>
    <dbReference type="NCBI Taxonomy" id="28887"/>
    <lineage>
        <taxon>Bacteria</taxon>
        <taxon>Bacillati</taxon>
        <taxon>Actinomycetota</taxon>
        <taxon>Actinomycetes</taxon>
        <taxon>Streptosporangiales</taxon>
        <taxon>Streptosporangiaceae</taxon>
        <taxon>Planobispora</taxon>
    </lineage>
</organism>
<dbReference type="SUPFAM" id="SSF46785">
    <property type="entry name" value="Winged helix' DNA-binding domain"/>
    <property type="match status" value="1"/>
</dbReference>
<dbReference type="Pfam" id="PF00126">
    <property type="entry name" value="HTH_1"/>
    <property type="match status" value="1"/>
</dbReference>
<evidence type="ECO:0000256" key="1">
    <source>
        <dbReference type="ARBA" id="ARBA00009437"/>
    </source>
</evidence>
<dbReference type="Gene3D" id="3.40.190.10">
    <property type="entry name" value="Periplasmic binding protein-like II"/>
    <property type="match status" value="2"/>
</dbReference>
<keyword evidence="3" id="KW-0238">DNA-binding</keyword>
<evidence type="ECO:0000313" key="7">
    <source>
        <dbReference type="Proteomes" id="UP000616724"/>
    </source>
</evidence>
<accession>A0A8J3W6Z8</accession>
<dbReference type="PRINTS" id="PR00039">
    <property type="entry name" value="HTHLYSR"/>
</dbReference>
<keyword evidence="2" id="KW-0805">Transcription regulation</keyword>
<sequence length="319" mass="35037">MELRQLRYFVTLAEELHFGRAAIREHIVQSALSQQIQRLERELGTRLLNRSTHHVELTPAGAAFLVEARQILDHVGRAVHTARNVAATPRTLRAGIVDAAYDSMPQILRDVQRRFPDLTIHQVEAGTPDQYRQLADGRLDIGIGRASQTPPEIASEVIRLDPLGVLVPADHRFAAQEGVPVAALSGELLLFGEETRSPEFNQFVIELCRTAGFAPNVYEGTVESTRAAADLVLQHRCVLCLPVSSRTSGQPGTVWRPLIEPVAHYPWSLLWRVGDRPAHVTAVIGSARQLARRLDWLRPVMPPTGLGAATAIGGGDEPS</sequence>
<comment type="similarity">
    <text evidence="1">Belongs to the LysR transcriptional regulatory family.</text>
</comment>
<evidence type="ECO:0000259" key="5">
    <source>
        <dbReference type="PROSITE" id="PS50931"/>
    </source>
</evidence>